<organism evidence="2 3">
    <name type="scientific">Noviherbaspirillum humi</name>
    <dbReference type="NCBI Taxonomy" id="1688639"/>
    <lineage>
        <taxon>Bacteria</taxon>
        <taxon>Pseudomonadati</taxon>
        <taxon>Pseudomonadota</taxon>
        <taxon>Betaproteobacteria</taxon>
        <taxon>Burkholderiales</taxon>
        <taxon>Oxalobacteraceae</taxon>
        <taxon>Noviherbaspirillum</taxon>
    </lineage>
</organism>
<dbReference type="PANTHER" id="PTHR12126">
    <property type="entry name" value="NADH-UBIQUINONE OXIDOREDUCTASE 39 KDA SUBUNIT-RELATED"/>
    <property type="match status" value="1"/>
</dbReference>
<dbReference type="SUPFAM" id="SSF51735">
    <property type="entry name" value="NAD(P)-binding Rossmann-fold domains"/>
    <property type="match status" value="1"/>
</dbReference>
<evidence type="ECO:0000313" key="3">
    <source>
        <dbReference type="Proteomes" id="UP000198284"/>
    </source>
</evidence>
<sequence length="436" mass="48324">MIPESLDQAARHKLVVTGATGYIGERLIEAALSQGFDVIALSRRPPTDPRVSWHRFDLAEPAVLAWPEGVRAVVHLAAQTGTTAELDAQGEIRAAESLMQAARDRDARFVFVSSQTARPDAPSDYGRVKAAIEARVLASEGVVVRPGQVYGGSPRGLFGTLVRAADRLPVLPRFLPASLVQPIHVDDLAQGLMLLVTRGATAPRIYCLGAAEPVTFTHFLDTLARCRVRRNRFFVPVPQFLIRFLAYVAGASLARRLGLAQLLSLFGLPPMQTQEDMRSLGLLLRTLEEGMAKSGRGRRKRQLEEARTLLWYVLRQRPPADLLRRYVRMLDGAGKTALLRFPRWMKCFPSLVSMADEPGFRRSEEGAEFCWRLDAATLIAEASRPGAVRFLGNNRHAGFLSAVLLLAKAVSSEIAFRLLGIVWRIVWRDSSIREMQ</sequence>
<dbReference type="OrthoDB" id="5295702at2"/>
<dbReference type="AlphaFoldDB" id="A0A239CV78"/>
<dbReference type="Proteomes" id="UP000198284">
    <property type="component" value="Unassembled WGS sequence"/>
</dbReference>
<dbReference type="GO" id="GO:0044877">
    <property type="term" value="F:protein-containing complex binding"/>
    <property type="evidence" value="ECO:0007669"/>
    <property type="project" value="TreeGrafter"/>
</dbReference>
<dbReference type="InterPro" id="IPR001509">
    <property type="entry name" value="Epimerase_deHydtase"/>
</dbReference>
<gene>
    <name evidence="2" type="ORF">SAMN06265795_101655</name>
</gene>
<dbReference type="EMBL" id="FZOT01000001">
    <property type="protein sequence ID" value="SNS23698.1"/>
    <property type="molecule type" value="Genomic_DNA"/>
</dbReference>
<name>A0A239CV78_9BURK</name>
<evidence type="ECO:0000259" key="1">
    <source>
        <dbReference type="Pfam" id="PF01370"/>
    </source>
</evidence>
<dbReference type="InterPro" id="IPR051207">
    <property type="entry name" value="ComplexI_NDUFA9_subunit"/>
</dbReference>
<accession>A0A239CV78</accession>
<dbReference type="PANTHER" id="PTHR12126:SF11">
    <property type="entry name" value="NADH DEHYDROGENASE [UBIQUINONE] 1 ALPHA SUBCOMPLEX SUBUNIT 9, MITOCHONDRIAL"/>
    <property type="match status" value="1"/>
</dbReference>
<proteinExistence type="predicted"/>
<dbReference type="Gene3D" id="3.40.50.720">
    <property type="entry name" value="NAD(P)-binding Rossmann-like Domain"/>
    <property type="match status" value="1"/>
</dbReference>
<dbReference type="RefSeq" id="WP_089397823.1">
    <property type="nucleotide sequence ID" value="NZ_FZOT01000001.1"/>
</dbReference>
<reference evidence="2 3" key="1">
    <citation type="submission" date="2017-06" db="EMBL/GenBank/DDBJ databases">
        <authorList>
            <person name="Kim H.J."/>
            <person name="Triplett B.A."/>
        </authorList>
    </citation>
    <scope>NUCLEOTIDE SEQUENCE [LARGE SCALE GENOMIC DNA]</scope>
    <source>
        <strain evidence="2 3">U15</strain>
    </source>
</reference>
<dbReference type="Pfam" id="PF01370">
    <property type="entry name" value="Epimerase"/>
    <property type="match status" value="1"/>
</dbReference>
<evidence type="ECO:0000313" key="2">
    <source>
        <dbReference type="EMBL" id="SNS23698.1"/>
    </source>
</evidence>
<protein>
    <submittedName>
        <fullName evidence="2">NADH dehydrogenase</fullName>
    </submittedName>
</protein>
<keyword evidence="3" id="KW-1185">Reference proteome</keyword>
<feature type="domain" description="NAD-dependent epimerase/dehydratase" evidence="1">
    <location>
        <begin position="15"/>
        <end position="209"/>
    </location>
</feature>
<dbReference type="InterPro" id="IPR036291">
    <property type="entry name" value="NAD(P)-bd_dom_sf"/>
</dbReference>